<evidence type="ECO:0000256" key="7">
    <source>
        <dbReference type="SAM" id="Phobius"/>
    </source>
</evidence>
<dbReference type="PANTHER" id="PTHR42810">
    <property type="entry name" value="PURINE PERMEASE C1399.01C-RELATED"/>
    <property type="match status" value="1"/>
</dbReference>
<feature type="transmembrane region" description="Helical" evidence="7">
    <location>
        <begin position="355"/>
        <end position="374"/>
    </location>
</feature>
<dbReference type="GO" id="GO:0005886">
    <property type="term" value="C:plasma membrane"/>
    <property type="evidence" value="ECO:0007669"/>
    <property type="project" value="TreeGrafter"/>
</dbReference>
<dbReference type="Pfam" id="PF13581">
    <property type="entry name" value="HATPase_c_2"/>
    <property type="match status" value="1"/>
</dbReference>
<dbReference type="PANTHER" id="PTHR42810:SF2">
    <property type="entry name" value="PURINE PERMEASE C1399.01C-RELATED"/>
    <property type="match status" value="1"/>
</dbReference>
<proteinExistence type="inferred from homology"/>
<dbReference type="STRING" id="106634.TVD_09900"/>
<feature type="transmembrane region" description="Helical" evidence="7">
    <location>
        <begin position="386"/>
        <end position="408"/>
    </location>
</feature>
<protein>
    <submittedName>
        <fullName evidence="9">Xanthine/uracil/vitamin C permease</fullName>
    </submittedName>
</protein>
<dbReference type="PATRIC" id="fig|106634.4.peg.2029"/>
<keyword evidence="10" id="KW-1185">Reference proteome</keyword>
<feature type="transmembrane region" description="Helical" evidence="7">
    <location>
        <begin position="30"/>
        <end position="48"/>
    </location>
</feature>
<feature type="domain" description="Histidine kinase/HSP90-like ATPase" evidence="8">
    <location>
        <begin position="446"/>
        <end position="566"/>
    </location>
</feature>
<sequence>MAEASQSKIIYEVDDHPPPVKCTISALQSLLLVAPAIIIAPLILARAIGLDLAATQWTVFAALIGSALATLIQVRRVGPIGSGYLIFMGTSTAYLAVGIEAALVGGMALVGTLAVLSAPVQFLFARYLGLFRRIITPTVSGVVIMLVVLGVIPTTADMMQGEGDYEGTWRALVVALFTLGFTILVAVFGGRLLRLWAPIMGLGSGIVVAMIFGVTDFSEVTEAAWFGLPPLEWPGFYFEFSPTWFTLLLTFAIVTLVGAVESIGDTQVAQRNSYRTPRKIDHDRVRGGLYADGLGNMIAGSLGTLPNTTYGIGVSSIELTGMAARRVGYYFAAFLALIALIPKLNMLMISLPGPVFGAFLLILLALLFVAGIRLCAQDGLNYQSGLIIGVAFSTGFIFQNELFFHHLIPEALSPFLNNGVSTGGTVAVALSMIFNLRPRPHRRATFEPEADSLPQVHAMAQEFGESLSLPEKQSVKLQIALEEVFMHLSEQAAREPGRSRPVDVRLEREGETLAVEMIDRTAAAEVDEAALREARQWTASDEQSLRELGLYLLNSLAQDVRHMRMAGVNYISFSIPLR</sequence>
<feature type="transmembrane region" description="Helical" evidence="7">
    <location>
        <begin position="327"/>
        <end position="349"/>
    </location>
</feature>
<dbReference type="Proteomes" id="UP000064201">
    <property type="component" value="Chromosome"/>
</dbReference>
<dbReference type="RefSeq" id="WP_026331161.1">
    <property type="nucleotide sequence ID" value="NZ_CP011367.1"/>
</dbReference>
<dbReference type="Pfam" id="PF00860">
    <property type="entry name" value="Xan_ur_permease"/>
    <property type="match status" value="1"/>
</dbReference>
<evidence type="ECO:0000256" key="6">
    <source>
        <dbReference type="ARBA" id="ARBA00023136"/>
    </source>
</evidence>
<keyword evidence="6 7" id="KW-0472">Membrane</keyword>
<evidence type="ECO:0000259" key="8">
    <source>
        <dbReference type="Pfam" id="PF13581"/>
    </source>
</evidence>
<feature type="transmembrane region" description="Helical" evidence="7">
    <location>
        <begin position="84"/>
        <end position="103"/>
    </location>
</feature>
<comment type="similarity">
    <text evidence="2">Belongs to the nucleobase:cation symporter-2 (NCS2) (TC 2.A.40) family.</text>
</comment>
<feature type="transmembrane region" description="Helical" evidence="7">
    <location>
        <begin position="54"/>
        <end position="72"/>
    </location>
</feature>
<reference evidence="9 10" key="1">
    <citation type="submission" date="2015-04" db="EMBL/GenBank/DDBJ databases">
        <title>Complete Sequence for the Genome of the Thioalkalivibrio versutus D301.</title>
        <authorList>
            <person name="Mu T."/>
            <person name="Zhou J."/>
            <person name="Xu X."/>
        </authorList>
    </citation>
    <scope>NUCLEOTIDE SEQUENCE [LARGE SCALE GENOMIC DNA]</scope>
    <source>
        <strain evidence="9 10">D301</strain>
    </source>
</reference>
<dbReference type="NCBIfam" id="NF037981">
    <property type="entry name" value="NCS2_1"/>
    <property type="match status" value="1"/>
</dbReference>
<dbReference type="KEGG" id="tvr:TVD_09900"/>
<evidence type="ECO:0000256" key="4">
    <source>
        <dbReference type="ARBA" id="ARBA00022692"/>
    </source>
</evidence>
<accession>A0A0G3GC78</accession>
<dbReference type="AlphaFoldDB" id="A0A0G3GC78"/>
<dbReference type="OrthoDB" id="9805749at2"/>
<feature type="transmembrane region" description="Helical" evidence="7">
    <location>
        <begin position="235"/>
        <end position="260"/>
    </location>
</feature>
<feature type="transmembrane region" description="Helical" evidence="7">
    <location>
        <begin position="109"/>
        <end position="128"/>
    </location>
</feature>
<keyword evidence="3" id="KW-0813">Transport</keyword>
<dbReference type="InterPro" id="IPR036890">
    <property type="entry name" value="HATPase_C_sf"/>
</dbReference>
<gene>
    <name evidence="9" type="ORF">TVD_09900</name>
</gene>
<evidence type="ECO:0000256" key="5">
    <source>
        <dbReference type="ARBA" id="ARBA00022989"/>
    </source>
</evidence>
<dbReference type="GO" id="GO:0042907">
    <property type="term" value="F:xanthine transmembrane transporter activity"/>
    <property type="evidence" value="ECO:0007669"/>
    <property type="project" value="TreeGrafter"/>
</dbReference>
<keyword evidence="5 7" id="KW-1133">Transmembrane helix</keyword>
<comment type="subcellular location">
    <subcellularLocation>
        <location evidence="1">Membrane</location>
        <topology evidence="1">Multi-pass membrane protein</topology>
    </subcellularLocation>
</comment>
<name>A0A0G3GC78_9GAMM</name>
<evidence type="ECO:0000256" key="3">
    <source>
        <dbReference type="ARBA" id="ARBA00022448"/>
    </source>
</evidence>
<dbReference type="InterPro" id="IPR003594">
    <property type="entry name" value="HATPase_dom"/>
</dbReference>
<evidence type="ECO:0000313" key="9">
    <source>
        <dbReference type="EMBL" id="AKJ96481.1"/>
    </source>
</evidence>
<evidence type="ECO:0000313" key="10">
    <source>
        <dbReference type="Proteomes" id="UP000064201"/>
    </source>
</evidence>
<feature type="transmembrane region" description="Helical" evidence="7">
    <location>
        <begin position="414"/>
        <end position="434"/>
    </location>
</feature>
<feature type="transmembrane region" description="Helical" evidence="7">
    <location>
        <begin position="168"/>
        <end position="188"/>
    </location>
</feature>
<keyword evidence="4 7" id="KW-0812">Transmembrane</keyword>
<evidence type="ECO:0000256" key="1">
    <source>
        <dbReference type="ARBA" id="ARBA00004141"/>
    </source>
</evidence>
<dbReference type="EMBL" id="CP011367">
    <property type="protein sequence ID" value="AKJ96481.1"/>
    <property type="molecule type" value="Genomic_DNA"/>
</dbReference>
<feature type="transmembrane region" description="Helical" evidence="7">
    <location>
        <begin position="195"/>
        <end position="215"/>
    </location>
</feature>
<dbReference type="Gene3D" id="3.30.565.10">
    <property type="entry name" value="Histidine kinase-like ATPase, C-terminal domain"/>
    <property type="match status" value="1"/>
</dbReference>
<dbReference type="InterPro" id="IPR006043">
    <property type="entry name" value="NCS2"/>
</dbReference>
<feature type="transmembrane region" description="Helical" evidence="7">
    <location>
        <begin position="135"/>
        <end position="156"/>
    </location>
</feature>
<organism evidence="9 10">
    <name type="scientific">Thioalkalivibrio versutus</name>
    <dbReference type="NCBI Taxonomy" id="106634"/>
    <lineage>
        <taxon>Bacteria</taxon>
        <taxon>Pseudomonadati</taxon>
        <taxon>Pseudomonadota</taxon>
        <taxon>Gammaproteobacteria</taxon>
        <taxon>Chromatiales</taxon>
        <taxon>Ectothiorhodospiraceae</taxon>
        <taxon>Thioalkalivibrio</taxon>
    </lineage>
</organism>
<evidence type="ECO:0000256" key="2">
    <source>
        <dbReference type="ARBA" id="ARBA00008821"/>
    </source>
</evidence>